<dbReference type="OrthoDB" id="9813051at2"/>
<dbReference type="InterPro" id="IPR010178">
    <property type="entry name" value="Lit"/>
</dbReference>
<dbReference type="AlphaFoldDB" id="A0A3P7NT31"/>
<keyword evidence="3" id="KW-1185">Reference proteome</keyword>
<feature type="transmembrane region" description="Helical" evidence="1">
    <location>
        <begin position="109"/>
        <end position="126"/>
    </location>
</feature>
<organism evidence="2 3">
    <name type="scientific">Petrocella atlantisensis</name>
    <dbReference type="NCBI Taxonomy" id="2173034"/>
    <lineage>
        <taxon>Bacteria</taxon>
        <taxon>Bacillati</taxon>
        <taxon>Bacillota</taxon>
        <taxon>Clostridia</taxon>
        <taxon>Lachnospirales</taxon>
        <taxon>Vallitaleaceae</taxon>
        <taxon>Petrocella</taxon>
    </lineage>
</organism>
<keyword evidence="1" id="KW-0472">Membrane</keyword>
<gene>
    <name evidence="2" type="ORF">PATL70BA_0498</name>
</gene>
<dbReference type="EMBL" id="LR130778">
    <property type="protein sequence ID" value="VDN46354.1"/>
    <property type="molecule type" value="Genomic_DNA"/>
</dbReference>
<protein>
    <recommendedName>
        <fullName evidence="4">TIGR01906 family membrane protein</fullName>
    </recommendedName>
</protein>
<dbReference type="Proteomes" id="UP000279029">
    <property type="component" value="Chromosome"/>
</dbReference>
<feature type="transmembrane region" description="Helical" evidence="1">
    <location>
        <begin position="12"/>
        <end position="31"/>
    </location>
</feature>
<dbReference type="NCBIfam" id="TIGR01906">
    <property type="entry name" value="integ_TIGR01906"/>
    <property type="match status" value="1"/>
</dbReference>
<sequence length="233" mass="26996">MANIKYILKSLLISIAIIVVLFIGSLQLIIFNDAIFKWHYETHQVTETTKMTIPDLMDVTRQLLDYVKDKEDHMVIESRIDGINQEVFGEREKAHMVDVKNLYIGARNLQWFALLILIAFTGYGLTKSKMMFSKTLMHIRYVMPFLLASMIGIGILFATDFNKYFTIFHKMFFSNDLWLLDPKTDIMINMVPEVYFYTVVMMSLLLFLVGMIITVISLTIIGKRLIADISPVE</sequence>
<feature type="transmembrane region" description="Helical" evidence="1">
    <location>
        <begin position="138"/>
        <end position="158"/>
    </location>
</feature>
<feature type="transmembrane region" description="Helical" evidence="1">
    <location>
        <begin position="194"/>
        <end position="221"/>
    </location>
</feature>
<dbReference type="Pfam" id="PF07314">
    <property type="entry name" value="Lit"/>
    <property type="match status" value="1"/>
</dbReference>
<accession>A0A3P7NT31</accession>
<proteinExistence type="predicted"/>
<name>A0A3P7NT31_9FIRM</name>
<evidence type="ECO:0008006" key="4">
    <source>
        <dbReference type="Google" id="ProtNLM"/>
    </source>
</evidence>
<evidence type="ECO:0000313" key="3">
    <source>
        <dbReference type="Proteomes" id="UP000279029"/>
    </source>
</evidence>
<keyword evidence="1" id="KW-0812">Transmembrane</keyword>
<reference evidence="2 3" key="1">
    <citation type="submission" date="2018-09" db="EMBL/GenBank/DDBJ databases">
        <authorList>
            <person name="Postec A."/>
        </authorList>
    </citation>
    <scope>NUCLEOTIDE SEQUENCE [LARGE SCALE GENOMIC DNA]</scope>
    <source>
        <strain evidence="2">70B-A</strain>
    </source>
</reference>
<evidence type="ECO:0000256" key="1">
    <source>
        <dbReference type="SAM" id="Phobius"/>
    </source>
</evidence>
<keyword evidence="1" id="KW-1133">Transmembrane helix</keyword>
<dbReference type="RefSeq" id="WP_125135881.1">
    <property type="nucleotide sequence ID" value="NZ_LR130778.1"/>
</dbReference>
<evidence type="ECO:0000313" key="2">
    <source>
        <dbReference type="EMBL" id="VDN46354.1"/>
    </source>
</evidence>
<dbReference type="KEGG" id="cbar:PATL70BA_0498"/>